<evidence type="ECO:0000313" key="1">
    <source>
        <dbReference type="EMBL" id="OGE46315.1"/>
    </source>
</evidence>
<sequence>MDWMLPLLINSGTRRYAKQLGMDTNRLSSVSTGTLVQSVLVM</sequence>
<dbReference type="AlphaFoldDB" id="A0A1F5KZH7"/>
<gene>
    <name evidence="2" type="ORF">PENARI_c342G02686</name>
    <name evidence="1" type="ORF">PENARI_c343G08504</name>
</gene>
<proteinExistence type="predicted"/>
<protein>
    <submittedName>
        <fullName evidence="2">Uncharacterized protein</fullName>
    </submittedName>
</protein>
<keyword evidence="3" id="KW-1185">Reference proteome</keyword>
<accession>A0A1F5KZH7</accession>
<dbReference type="Proteomes" id="UP000177622">
    <property type="component" value="Unassembled WGS sequence"/>
</dbReference>
<name>A0A1F5KZH7_PENAI</name>
<evidence type="ECO:0000313" key="3">
    <source>
        <dbReference type="Proteomes" id="UP000177622"/>
    </source>
</evidence>
<comment type="caution">
    <text evidence="2">The sequence shown here is derived from an EMBL/GenBank/DDBJ whole genome shotgun (WGS) entry which is preliminary data.</text>
</comment>
<dbReference type="RefSeq" id="XP_022481841.1">
    <property type="nucleotide sequence ID" value="XM_022638303.1"/>
</dbReference>
<organism evidence="2 3">
    <name type="scientific">Penicillium arizonense</name>
    <dbReference type="NCBI Taxonomy" id="1835702"/>
    <lineage>
        <taxon>Eukaryota</taxon>
        <taxon>Fungi</taxon>
        <taxon>Dikarya</taxon>
        <taxon>Ascomycota</taxon>
        <taxon>Pezizomycotina</taxon>
        <taxon>Eurotiomycetes</taxon>
        <taxon>Eurotiomycetidae</taxon>
        <taxon>Eurotiales</taxon>
        <taxon>Aspergillaceae</taxon>
        <taxon>Penicillium</taxon>
    </lineage>
</organism>
<dbReference type="EMBL" id="LXJU01000343">
    <property type="protein sequence ID" value="OGE46315.1"/>
    <property type="molecule type" value="Genomic_DNA"/>
</dbReference>
<reference evidence="2 3" key="1">
    <citation type="journal article" date="2016" name="Sci. Rep.">
        <title>Penicillium arizonense, a new, genome sequenced fungal species, reveals a high chemical diversity in secreted metabolites.</title>
        <authorList>
            <person name="Grijseels S."/>
            <person name="Nielsen J.C."/>
            <person name="Randelovic M."/>
            <person name="Nielsen J."/>
            <person name="Nielsen K.F."/>
            <person name="Workman M."/>
            <person name="Frisvad J.C."/>
        </authorList>
    </citation>
    <scope>NUCLEOTIDE SEQUENCE [LARGE SCALE GENOMIC DNA]</scope>
    <source>
        <strain evidence="2 3">CBS 141311</strain>
    </source>
</reference>
<dbReference type="GeneID" id="34583037"/>
<evidence type="ECO:0000313" key="2">
    <source>
        <dbReference type="EMBL" id="OGE46334.1"/>
    </source>
</evidence>
<dbReference type="EMBL" id="LXJU01000342">
    <property type="protein sequence ID" value="OGE46334.1"/>
    <property type="molecule type" value="Genomic_DNA"/>
</dbReference>